<dbReference type="InterPro" id="IPR006180">
    <property type="entry name" value="3-OHacyl-CoA_DH_CS"/>
</dbReference>
<dbReference type="InterPro" id="IPR050136">
    <property type="entry name" value="FA_oxidation_alpha_subunit"/>
</dbReference>
<dbReference type="Proteomes" id="UP000319557">
    <property type="component" value="Chromosome"/>
</dbReference>
<evidence type="ECO:0000313" key="5">
    <source>
        <dbReference type="Proteomes" id="UP000319557"/>
    </source>
</evidence>
<dbReference type="SUPFAM" id="SSF51735">
    <property type="entry name" value="NAD(P)-binding Rossmann-fold domains"/>
    <property type="match status" value="1"/>
</dbReference>
<evidence type="ECO:0000313" key="4">
    <source>
        <dbReference type="EMBL" id="QDS87639.1"/>
    </source>
</evidence>
<dbReference type="PANTHER" id="PTHR43612:SF3">
    <property type="entry name" value="TRIFUNCTIONAL ENZYME SUBUNIT ALPHA, MITOCHONDRIAL"/>
    <property type="match status" value="1"/>
</dbReference>
<proteinExistence type="predicted"/>
<dbReference type="InterPro" id="IPR006176">
    <property type="entry name" value="3-OHacyl-CoA_DH_NAD-bd"/>
</dbReference>
<dbReference type="GO" id="GO:0006635">
    <property type="term" value="P:fatty acid beta-oxidation"/>
    <property type="evidence" value="ECO:0007669"/>
    <property type="project" value="TreeGrafter"/>
</dbReference>
<keyword evidence="5" id="KW-1185">Reference proteome</keyword>
<feature type="domain" description="3-hydroxyacyl-CoA dehydrogenase C-terminal" evidence="2">
    <location>
        <begin position="207"/>
        <end position="300"/>
    </location>
</feature>
<dbReference type="SUPFAM" id="SSF48179">
    <property type="entry name" value="6-phosphogluconate dehydrogenase C-terminal domain-like"/>
    <property type="match status" value="2"/>
</dbReference>
<keyword evidence="1" id="KW-0560">Oxidoreductase</keyword>
<dbReference type="Gene3D" id="1.10.1040.50">
    <property type="match status" value="1"/>
</dbReference>
<dbReference type="OrthoDB" id="9771883at2"/>
<dbReference type="GO" id="GO:0016509">
    <property type="term" value="F:long-chain (3S)-3-hydroxyacyl-CoA dehydrogenase (NAD+) activity"/>
    <property type="evidence" value="ECO:0007669"/>
    <property type="project" value="TreeGrafter"/>
</dbReference>
<dbReference type="GO" id="GO:0004300">
    <property type="term" value="F:enoyl-CoA hydratase activity"/>
    <property type="evidence" value="ECO:0007669"/>
    <property type="project" value="TreeGrafter"/>
</dbReference>
<sequence>MGARELRGRVLEFLGASISLNEQIDWNISLIGAGIVGRAIAWDHLRGGIGIRLIDSNPAQLAATVDSLIAQAGGTKSDPIRWGDDAWATELTPPGATTSPRGQQAIVIESIVERREPKQQVLATAEQLSPPDAILATNTSTIPLADVTQRVLDRRRCCGLHFFMPVDQRPLIEIITTEATDDATVAIAKRYAAALGKQHLIVRDAPGFVVNRMLVPYLNEAVQLLCSGTSPDQIERVSTERGMPMSPLELMDWIGMETGFHAGRAIWQAFPSRIEPSPLTPAMVKAKLTGRAGGEGFYTYRDDRRSALLGPTAQTLVDRYTRDATTQSDSQVAARLFFPMLIEAACILLQNVVDDLESIQRAIGGGLGFRDPAGFLDRFDRIGTEQCVAELTELATLGRRFAAPPELLAALATADSASDALELLCTVDNRSPANDPQQ</sequence>
<dbReference type="InterPro" id="IPR008927">
    <property type="entry name" value="6-PGluconate_DH-like_C_sf"/>
</dbReference>
<dbReference type="AlphaFoldDB" id="A0A517LYF4"/>
<dbReference type="PROSITE" id="PS00067">
    <property type="entry name" value="3HCDH"/>
    <property type="match status" value="1"/>
</dbReference>
<dbReference type="InterPro" id="IPR006108">
    <property type="entry name" value="3HC_DH_C"/>
</dbReference>
<dbReference type="PANTHER" id="PTHR43612">
    <property type="entry name" value="TRIFUNCTIONAL ENZYME SUBUNIT ALPHA"/>
    <property type="match status" value="1"/>
</dbReference>
<protein>
    <submittedName>
        <fullName evidence="4">Fatty acid oxidation complex subunit alpha</fullName>
    </submittedName>
</protein>
<dbReference type="InterPro" id="IPR036291">
    <property type="entry name" value="NAD(P)-bd_dom_sf"/>
</dbReference>
<dbReference type="GO" id="GO:0070403">
    <property type="term" value="F:NAD+ binding"/>
    <property type="evidence" value="ECO:0007669"/>
    <property type="project" value="InterPro"/>
</dbReference>
<dbReference type="KEGG" id="ruv:EC9_18180"/>
<dbReference type="EMBL" id="CP036261">
    <property type="protein sequence ID" value="QDS87639.1"/>
    <property type="molecule type" value="Genomic_DNA"/>
</dbReference>
<dbReference type="Gene3D" id="3.40.50.720">
    <property type="entry name" value="NAD(P)-binding Rossmann-like Domain"/>
    <property type="match status" value="1"/>
</dbReference>
<gene>
    <name evidence="4" type="primary">fadB</name>
    <name evidence="4" type="ORF">EC9_18180</name>
</gene>
<feature type="domain" description="3-hydroxyacyl-CoA dehydrogenase NAD binding" evidence="3">
    <location>
        <begin position="28"/>
        <end position="204"/>
    </location>
</feature>
<name>A0A517LYF4_9BACT</name>
<dbReference type="Pfam" id="PF02737">
    <property type="entry name" value="3HCDH_N"/>
    <property type="match status" value="1"/>
</dbReference>
<evidence type="ECO:0000259" key="2">
    <source>
        <dbReference type="Pfam" id="PF00725"/>
    </source>
</evidence>
<accession>A0A517LYF4</accession>
<evidence type="ECO:0000256" key="1">
    <source>
        <dbReference type="ARBA" id="ARBA00023002"/>
    </source>
</evidence>
<dbReference type="Pfam" id="PF00725">
    <property type="entry name" value="3HCDH"/>
    <property type="match status" value="1"/>
</dbReference>
<organism evidence="4 5">
    <name type="scientific">Rosistilla ulvae</name>
    <dbReference type="NCBI Taxonomy" id="1930277"/>
    <lineage>
        <taxon>Bacteria</taxon>
        <taxon>Pseudomonadati</taxon>
        <taxon>Planctomycetota</taxon>
        <taxon>Planctomycetia</taxon>
        <taxon>Pirellulales</taxon>
        <taxon>Pirellulaceae</taxon>
        <taxon>Rosistilla</taxon>
    </lineage>
</organism>
<reference evidence="4 5" key="1">
    <citation type="submission" date="2019-02" db="EMBL/GenBank/DDBJ databases">
        <title>Deep-cultivation of Planctomycetes and their phenomic and genomic characterization uncovers novel biology.</title>
        <authorList>
            <person name="Wiegand S."/>
            <person name="Jogler M."/>
            <person name="Boedeker C."/>
            <person name="Pinto D."/>
            <person name="Vollmers J."/>
            <person name="Rivas-Marin E."/>
            <person name="Kohn T."/>
            <person name="Peeters S.H."/>
            <person name="Heuer A."/>
            <person name="Rast P."/>
            <person name="Oberbeckmann S."/>
            <person name="Bunk B."/>
            <person name="Jeske O."/>
            <person name="Meyerdierks A."/>
            <person name="Storesund J.E."/>
            <person name="Kallscheuer N."/>
            <person name="Luecker S."/>
            <person name="Lage O.M."/>
            <person name="Pohl T."/>
            <person name="Merkel B.J."/>
            <person name="Hornburger P."/>
            <person name="Mueller R.-W."/>
            <person name="Bruemmer F."/>
            <person name="Labrenz M."/>
            <person name="Spormann A.M."/>
            <person name="Op den Camp H."/>
            <person name="Overmann J."/>
            <person name="Amann R."/>
            <person name="Jetten M.S.M."/>
            <person name="Mascher T."/>
            <person name="Medema M.H."/>
            <person name="Devos D.P."/>
            <person name="Kaster A.-K."/>
            <person name="Ovreas L."/>
            <person name="Rohde M."/>
            <person name="Galperin M.Y."/>
            <person name="Jogler C."/>
        </authorList>
    </citation>
    <scope>NUCLEOTIDE SEQUENCE [LARGE SCALE GENOMIC DNA]</scope>
    <source>
        <strain evidence="4 5">EC9</strain>
    </source>
</reference>
<evidence type="ECO:0000259" key="3">
    <source>
        <dbReference type="Pfam" id="PF02737"/>
    </source>
</evidence>